<dbReference type="SUPFAM" id="SSF52172">
    <property type="entry name" value="CheY-like"/>
    <property type="match status" value="1"/>
</dbReference>
<evidence type="ECO:0000256" key="1">
    <source>
        <dbReference type="ARBA" id="ARBA00022490"/>
    </source>
</evidence>
<feature type="domain" description="Response regulatory" evidence="8">
    <location>
        <begin position="8"/>
        <end position="126"/>
    </location>
</feature>
<feature type="active site" evidence="5 6">
    <location>
        <position position="173"/>
    </location>
</feature>
<evidence type="ECO:0000256" key="5">
    <source>
        <dbReference type="HAMAP-Rule" id="MF_00099"/>
    </source>
</evidence>
<evidence type="ECO:0000256" key="2">
    <source>
        <dbReference type="ARBA" id="ARBA00022500"/>
    </source>
</evidence>
<feature type="active site" evidence="5 6">
    <location>
        <position position="293"/>
    </location>
</feature>
<dbReference type="CDD" id="cd17541">
    <property type="entry name" value="REC_CheB-like"/>
    <property type="match status" value="1"/>
</dbReference>
<gene>
    <name evidence="5 10" type="primary">cheB</name>
    <name evidence="10" type="ORF">NRP21_13190</name>
</gene>
<comment type="catalytic activity">
    <reaction evidence="4 5">
        <text>[protein]-L-glutamate 5-O-methyl ester + H2O = L-glutamyl-[protein] + methanol + H(+)</text>
        <dbReference type="Rhea" id="RHEA:23236"/>
        <dbReference type="Rhea" id="RHEA-COMP:10208"/>
        <dbReference type="Rhea" id="RHEA-COMP:10311"/>
        <dbReference type="ChEBI" id="CHEBI:15377"/>
        <dbReference type="ChEBI" id="CHEBI:15378"/>
        <dbReference type="ChEBI" id="CHEBI:17790"/>
        <dbReference type="ChEBI" id="CHEBI:29973"/>
        <dbReference type="ChEBI" id="CHEBI:82795"/>
        <dbReference type="EC" id="3.1.1.61"/>
    </reaction>
</comment>
<dbReference type="Pfam" id="PF00072">
    <property type="entry name" value="Response_reg"/>
    <property type="match status" value="1"/>
</dbReference>
<feature type="modified residue" description="4-aspartylphosphate" evidence="5 7">
    <location>
        <position position="59"/>
    </location>
</feature>
<feature type="domain" description="CheB-type methylesterase" evidence="9">
    <location>
        <begin position="162"/>
        <end position="351"/>
    </location>
</feature>
<reference evidence="10 11" key="1">
    <citation type="submission" date="2022-06" db="EMBL/GenBank/DDBJ databases">
        <title>Roseomonas CN29.</title>
        <authorList>
            <person name="Cheng Y."/>
            <person name="He X."/>
        </authorList>
    </citation>
    <scope>NUCLEOTIDE SEQUENCE [LARGE SCALE GENOMIC DNA]</scope>
    <source>
        <strain evidence="10 11">CN29</strain>
    </source>
</reference>
<evidence type="ECO:0000313" key="11">
    <source>
        <dbReference type="Proteomes" id="UP001524642"/>
    </source>
</evidence>
<comment type="subcellular location">
    <subcellularLocation>
        <location evidence="5">Cytoplasm</location>
    </subcellularLocation>
</comment>
<comment type="catalytic activity">
    <reaction evidence="5">
        <text>L-glutaminyl-[protein] + H2O = L-glutamyl-[protein] + NH4(+)</text>
        <dbReference type="Rhea" id="RHEA:16441"/>
        <dbReference type="Rhea" id="RHEA-COMP:10207"/>
        <dbReference type="Rhea" id="RHEA-COMP:10208"/>
        <dbReference type="ChEBI" id="CHEBI:15377"/>
        <dbReference type="ChEBI" id="CHEBI:28938"/>
        <dbReference type="ChEBI" id="CHEBI:29973"/>
        <dbReference type="ChEBI" id="CHEBI:30011"/>
        <dbReference type="EC" id="3.5.1.44"/>
    </reaction>
</comment>
<evidence type="ECO:0000259" key="9">
    <source>
        <dbReference type="PROSITE" id="PS50122"/>
    </source>
</evidence>
<evidence type="ECO:0000313" key="10">
    <source>
        <dbReference type="EMBL" id="MCR0983004.1"/>
    </source>
</evidence>
<keyword evidence="10" id="KW-0489">Methyltransferase</keyword>
<dbReference type="GO" id="GO:0008168">
    <property type="term" value="F:methyltransferase activity"/>
    <property type="evidence" value="ECO:0007669"/>
    <property type="project" value="UniProtKB-KW"/>
</dbReference>
<comment type="domain">
    <text evidence="5">Contains a C-terminal catalytic domain, and an N-terminal region which modulates catalytic activity.</text>
</comment>
<evidence type="ECO:0000256" key="7">
    <source>
        <dbReference type="PROSITE-ProRule" id="PRU00169"/>
    </source>
</evidence>
<evidence type="ECO:0000256" key="4">
    <source>
        <dbReference type="ARBA" id="ARBA00048267"/>
    </source>
</evidence>
<dbReference type="NCBIfam" id="NF001965">
    <property type="entry name" value="PRK00742.1"/>
    <property type="match status" value="1"/>
</dbReference>
<protein>
    <recommendedName>
        <fullName evidence="5">Protein-glutamate methylesterase/protein-glutamine glutaminase</fullName>
        <ecNumber evidence="5">3.1.1.61</ecNumber>
        <ecNumber evidence="5">3.5.1.44</ecNumber>
    </recommendedName>
</protein>
<dbReference type="EC" id="3.5.1.44" evidence="5"/>
<dbReference type="SMART" id="SM00448">
    <property type="entry name" value="REC"/>
    <property type="match status" value="1"/>
</dbReference>
<dbReference type="PROSITE" id="PS50122">
    <property type="entry name" value="CHEB"/>
    <property type="match status" value="1"/>
</dbReference>
<dbReference type="Pfam" id="PF01339">
    <property type="entry name" value="CheB_methylest"/>
    <property type="match status" value="1"/>
</dbReference>
<dbReference type="PIRSF" id="PIRSF000876">
    <property type="entry name" value="RR_chemtxs_CheB"/>
    <property type="match status" value="1"/>
</dbReference>
<keyword evidence="5 7" id="KW-0597">Phosphoprotein</keyword>
<comment type="function">
    <text evidence="5">Involved in chemotaxis. Part of a chemotaxis signal transduction system that modulates chemotaxis in response to various stimuli. Catalyzes the demethylation of specific methylglutamate residues introduced into the chemoreceptors (methyl-accepting chemotaxis proteins or MCP) by CheR. Also mediates the irreversible deamidation of specific glutamine residues to glutamic acid.</text>
</comment>
<dbReference type="InterPro" id="IPR011006">
    <property type="entry name" value="CheY-like_superfamily"/>
</dbReference>
<dbReference type="HAMAP" id="MF_00099">
    <property type="entry name" value="CheB_chemtxs"/>
    <property type="match status" value="1"/>
</dbReference>
<sequence>MSLASPVRVMIVEDSAVVRHLLSHIVSRDPRLQLAAAVPSAEEALAEIERVRPDVISMDIRLPGIDGLEATRRIMAEHPTPIVVIADAVEERGLRISMNALRAGALTVVEKPLGPGREGWERAAEGICTQLFIMSQVPVIRRRGGGLGAARPAPRAEAASAPARPALVGIGTSTGGPPALARVLGVLPADFPVPVLVVQHMGAPFMEGFAAWLDGLVAPRVEIAQDRTLPRAGHIYVAPGDRHLGITAGGLMQVSEAPPVGGQRPAADVLFQSMARNLGPRGMGILLTGMGEDGARGLTALRNAGGLTLAEDETTAVVYGMPAAAARLGGVSALLPLDLIGPRLLKSVGGGAEVGARGP</sequence>
<keyword evidence="2 5" id="KW-0145">Chemotaxis</keyword>
<feature type="active site" evidence="5 6">
    <location>
        <position position="200"/>
    </location>
</feature>
<dbReference type="PANTHER" id="PTHR42872:SF6">
    <property type="entry name" value="PROTEIN-GLUTAMATE METHYLESTERASE_PROTEIN-GLUTAMINE GLUTAMINASE"/>
    <property type="match status" value="1"/>
</dbReference>
<evidence type="ECO:0000259" key="8">
    <source>
        <dbReference type="PROSITE" id="PS50110"/>
    </source>
</evidence>
<organism evidence="10 11">
    <name type="scientific">Roseomonas populi</name>
    <dbReference type="NCBI Taxonomy" id="3121582"/>
    <lineage>
        <taxon>Bacteria</taxon>
        <taxon>Pseudomonadati</taxon>
        <taxon>Pseudomonadota</taxon>
        <taxon>Alphaproteobacteria</taxon>
        <taxon>Acetobacterales</taxon>
        <taxon>Roseomonadaceae</taxon>
        <taxon>Roseomonas</taxon>
    </lineage>
</organism>
<dbReference type="InterPro" id="IPR008248">
    <property type="entry name" value="CheB-like"/>
</dbReference>
<accession>A0ABT1X5L1</accession>
<dbReference type="InterPro" id="IPR035909">
    <property type="entry name" value="CheB_C"/>
</dbReference>
<dbReference type="CDD" id="cd16432">
    <property type="entry name" value="CheB_Rec"/>
    <property type="match status" value="1"/>
</dbReference>
<keyword evidence="11" id="KW-1185">Reference proteome</keyword>
<name>A0ABT1X5L1_9PROT</name>
<dbReference type="InterPro" id="IPR001789">
    <property type="entry name" value="Sig_transdc_resp-reg_receiver"/>
</dbReference>
<evidence type="ECO:0000256" key="3">
    <source>
        <dbReference type="ARBA" id="ARBA00022801"/>
    </source>
</evidence>
<dbReference type="EMBL" id="JANJOU010000009">
    <property type="protein sequence ID" value="MCR0983004.1"/>
    <property type="molecule type" value="Genomic_DNA"/>
</dbReference>
<dbReference type="InterPro" id="IPR000673">
    <property type="entry name" value="Sig_transdc_resp-reg_Me-estase"/>
</dbReference>
<comment type="similarity">
    <text evidence="5">Belongs to the CheB family.</text>
</comment>
<dbReference type="EC" id="3.1.1.61" evidence="5"/>
<dbReference type="GO" id="GO:0008984">
    <property type="term" value="F:protein-glutamate methylesterase activity"/>
    <property type="evidence" value="ECO:0007669"/>
    <property type="project" value="UniProtKB-EC"/>
</dbReference>
<dbReference type="SUPFAM" id="SSF52738">
    <property type="entry name" value="Methylesterase CheB, C-terminal domain"/>
    <property type="match status" value="1"/>
</dbReference>
<proteinExistence type="inferred from homology"/>
<comment type="caution">
    <text evidence="10">The sequence shown here is derived from an EMBL/GenBank/DDBJ whole genome shotgun (WGS) entry which is preliminary data.</text>
</comment>
<evidence type="ECO:0000256" key="6">
    <source>
        <dbReference type="PROSITE-ProRule" id="PRU00050"/>
    </source>
</evidence>
<comment type="PTM">
    <text evidence="5">Phosphorylated by CheA. Phosphorylation of the N-terminal regulatory domain activates the methylesterase activity.</text>
</comment>
<keyword evidence="10" id="KW-0808">Transferase</keyword>
<dbReference type="Gene3D" id="3.40.50.2300">
    <property type="match status" value="1"/>
</dbReference>
<dbReference type="GO" id="GO:0032259">
    <property type="term" value="P:methylation"/>
    <property type="evidence" value="ECO:0007669"/>
    <property type="project" value="UniProtKB-KW"/>
</dbReference>
<dbReference type="Proteomes" id="UP001524642">
    <property type="component" value="Unassembled WGS sequence"/>
</dbReference>
<dbReference type="PANTHER" id="PTHR42872">
    <property type="entry name" value="PROTEIN-GLUTAMATE METHYLESTERASE/PROTEIN-GLUTAMINE GLUTAMINASE"/>
    <property type="match status" value="1"/>
</dbReference>
<dbReference type="RefSeq" id="WP_257716668.1">
    <property type="nucleotide sequence ID" value="NZ_JANJOU010000009.1"/>
</dbReference>
<keyword evidence="1 5" id="KW-0963">Cytoplasm</keyword>
<keyword evidence="3 5" id="KW-0378">Hydrolase</keyword>
<dbReference type="Gene3D" id="3.40.50.180">
    <property type="entry name" value="Methylesterase CheB, C-terminal domain"/>
    <property type="match status" value="1"/>
</dbReference>
<dbReference type="PROSITE" id="PS50110">
    <property type="entry name" value="RESPONSE_REGULATORY"/>
    <property type="match status" value="1"/>
</dbReference>